<feature type="transmembrane region" description="Helical" evidence="1">
    <location>
        <begin position="28"/>
        <end position="48"/>
    </location>
</feature>
<gene>
    <name evidence="2" type="ORF">C8J26_1215</name>
    <name evidence="3" type="ORF">SPHINGO391_470027</name>
</gene>
<evidence type="ECO:0000313" key="4">
    <source>
        <dbReference type="Proteomes" id="UP000244189"/>
    </source>
</evidence>
<reference evidence="3 5" key="2">
    <citation type="submission" date="2019-09" db="EMBL/GenBank/DDBJ databases">
        <authorList>
            <person name="Dittami M. S."/>
        </authorList>
    </citation>
    <scope>NUCLEOTIDE SEQUENCE [LARGE SCALE GENOMIC DNA]</scope>
    <source>
        <strain evidence="3">SPHINGO391</strain>
    </source>
</reference>
<dbReference type="AlphaFoldDB" id="A0A2T5GNH7"/>
<keyword evidence="1" id="KW-0812">Transmembrane</keyword>
<protein>
    <submittedName>
        <fullName evidence="2 3">Pilus assembly protein</fullName>
    </submittedName>
</protein>
<dbReference type="InterPro" id="IPR007047">
    <property type="entry name" value="Flp_Fap"/>
</dbReference>
<dbReference type="EMBL" id="QAOG01000002">
    <property type="protein sequence ID" value="PTQ60900.1"/>
    <property type="molecule type" value="Genomic_DNA"/>
</dbReference>
<accession>A0A5E7ZMC7</accession>
<evidence type="ECO:0000256" key="1">
    <source>
        <dbReference type="SAM" id="Phobius"/>
    </source>
</evidence>
<keyword evidence="4" id="KW-1185">Reference proteome</keyword>
<reference evidence="2 4" key="1">
    <citation type="submission" date="2018-04" db="EMBL/GenBank/DDBJ databases">
        <title>Genomic Encyclopedia of Type Strains, Phase III (KMG-III): the genomes of soil and plant-associated and newly described type strains.</title>
        <authorList>
            <person name="Whitman W."/>
        </authorList>
    </citation>
    <scope>NUCLEOTIDE SEQUENCE [LARGE SCALE GENOMIC DNA]</scope>
    <source>
        <strain evidence="2 4">MA101b</strain>
    </source>
</reference>
<proteinExistence type="predicted"/>
<evidence type="ECO:0000313" key="5">
    <source>
        <dbReference type="Proteomes" id="UP000326857"/>
    </source>
</evidence>
<dbReference type="RefSeq" id="WP_056420233.1">
    <property type="nucleotide sequence ID" value="NZ_JAPZPS010000006.1"/>
</dbReference>
<dbReference type="Proteomes" id="UP000326857">
    <property type="component" value="Unassembled WGS sequence"/>
</dbReference>
<keyword evidence="1" id="KW-1133">Transmembrane helix</keyword>
<keyword evidence="1" id="KW-0472">Membrane</keyword>
<name>A0A2T5GNH7_9SPHN</name>
<dbReference type="Pfam" id="PF04964">
    <property type="entry name" value="Flp_Fap"/>
    <property type="match status" value="1"/>
</dbReference>
<evidence type="ECO:0000313" key="3">
    <source>
        <dbReference type="EMBL" id="VVT20094.1"/>
    </source>
</evidence>
<accession>A0A2T5GNH7</accession>
<organism evidence="2 4">
    <name type="scientific">Sphingomonas aurantiaca</name>
    <dbReference type="NCBI Taxonomy" id="185949"/>
    <lineage>
        <taxon>Bacteria</taxon>
        <taxon>Pseudomonadati</taxon>
        <taxon>Pseudomonadota</taxon>
        <taxon>Alphaproteobacteria</taxon>
        <taxon>Sphingomonadales</taxon>
        <taxon>Sphingomonadaceae</taxon>
        <taxon>Sphingomonas</taxon>
    </lineage>
</organism>
<dbReference type="Proteomes" id="UP000244189">
    <property type="component" value="Unassembled WGS sequence"/>
</dbReference>
<dbReference type="EMBL" id="CABVLI010000042">
    <property type="protein sequence ID" value="VVT20094.1"/>
    <property type="molecule type" value="Genomic_DNA"/>
</dbReference>
<evidence type="ECO:0000313" key="2">
    <source>
        <dbReference type="EMBL" id="PTQ60900.1"/>
    </source>
</evidence>
<sequence>MKSVVSLATIAGRTLLRALRTTRGATAIEYGLILAFIVIAMIAGLTALADSTTGMWGKVDTKVAGAR</sequence>